<proteinExistence type="predicted"/>
<keyword evidence="2" id="KW-0813">Transport</keyword>
<evidence type="ECO:0000256" key="9">
    <source>
        <dbReference type="SAM" id="Phobius"/>
    </source>
</evidence>
<evidence type="ECO:0000256" key="8">
    <source>
        <dbReference type="SAM" id="MobiDB-lite"/>
    </source>
</evidence>
<keyword evidence="11" id="KW-1185">Reference proteome</keyword>
<feature type="transmembrane region" description="Helical" evidence="9">
    <location>
        <begin position="77"/>
        <end position="97"/>
    </location>
</feature>
<feature type="transmembrane region" description="Helical" evidence="9">
    <location>
        <begin position="272"/>
        <end position="294"/>
    </location>
</feature>
<dbReference type="InterPro" id="IPR044669">
    <property type="entry name" value="YneE/VCCN1/2-like"/>
</dbReference>
<feature type="transmembrane region" description="Helical" evidence="9">
    <location>
        <begin position="47"/>
        <end position="65"/>
    </location>
</feature>
<dbReference type="GO" id="GO:0005254">
    <property type="term" value="F:chloride channel activity"/>
    <property type="evidence" value="ECO:0007669"/>
    <property type="project" value="InterPro"/>
</dbReference>
<evidence type="ECO:0000256" key="4">
    <source>
        <dbReference type="ARBA" id="ARBA00022692"/>
    </source>
</evidence>
<keyword evidence="6" id="KW-0406">Ion transport</keyword>
<reference evidence="10 11" key="1">
    <citation type="submission" date="2016-08" db="EMBL/GenBank/DDBJ databases">
        <title>Genomes of anaerobic fungi encode conserved fungal cellulosomes for biomass hydrolysis.</title>
        <authorList>
            <consortium name="DOE Joint Genome Institute"/>
            <person name="Haitjema C.H."/>
            <person name="Gilmore S.P."/>
            <person name="Henske J.K."/>
            <person name="Solomon K.V."/>
            <person name="De Groot R."/>
            <person name="Kuo A."/>
            <person name="Mondo S.J."/>
            <person name="Salamov A.A."/>
            <person name="Labutti K."/>
            <person name="Zhao Z."/>
            <person name="Chiniquy J."/>
            <person name="Barry K."/>
            <person name="Brewer H.M."/>
            <person name="Purvine S.O."/>
            <person name="Wright A.T."/>
            <person name="Boxma B."/>
            <person name="Van Alen T."/>
            <person name="Hackstein J.H."/>
            <person name="Baker S.E."/>
            <person name="Grigoriev I.V."/>
            <person name="O'Malley M.A."/>
        </authorList>
    </citation>
    <scope>NUCLEOTIDE SEQUENCE [LARGE SCALE GENOMIC DNA]</scope>
    <source>
        <strain evidence="11">finn</strain>
    </source>
</reference>
<dbReference type="Pfam" id="PF25539">
    <property type="entry name" value="Bestrophin_2"/>
    <property type="match status" value="1"/>
</dbReference>
<accession>A0A1Y1VP95</accession>
<evidence type="ECO:0000256" key="1">
    <source>
        <dbReference type="ARBA" id="ARBA00004651"/>
    </source>
</evidence>
<comment type="subcellular location">
    <subcellularLocation>
        <location evidence="1">Cell membrane</location>
        <topology evidence="1">Multi-pass membrane protein</topology>
    </subcellularLocation>
</comment>
<evidence type="ECO:0000256" key="7">
    <source>
        <dbReference type="ARBA" id="ARBA00023136"/>
    </source>
</evidence>
<dbReference type="EMBL" id="MCFH01000001">
    <property type="protein sequence ID" value="ORX60972.1"/>
    <property type="molecule type" value="Genomic_DNA"/>
</dbReference>
<evidence type="ECO:0000256" key="3">
    <source>
        <dbReference type="ARBA" id="ARBA00022475"/>
    </source>
</evidence>
<gene>
    <name evidence="10" type="ORF">BCR36DRAFT_579040</name>
</gene>
<dbReference type="AlphaFoldDB" id="A0A1Y1VP95"/>
<keyword evidence="3" id="KW-1003">Cell membrane</keyword>
<sequence>MKVKRVLHIKKLRRNKKRENKIYIPPQTGNVSWQHIYMLSSSVIPKIYVPVLIFSAWTCLLKLFYEFYKEKEFIKTVFFPTSLLTYLGLVLSLLLVFRNTSAYDRFWEGRKVWASMLNHTRNLSRHIWISIEIDPLDPRKDEKENLKTGVMRLLIALVISIRHALRGEYGWDYDDLAELVQHVPRFNSLITTAPQQVLKILPLEIAYHIESYLYLQKGLPATILNPSYSALNAIIDNFTACERILYTPIPLIYGIHIKHAVIIYLLTLPLQIIPNCGWASVVIVMITSFTFFGIEAISSEIENPFGSDRNDLKLDEFCQQIHDEIVSMMKYFPSSIGCLDWLELEDIDDSRSNAGASTFTLTVNDSETEMISTKTEPPLMQRFGSENHLMDIGNSSSSTRFHGIDRTYGSSATLNCISPRTSHNRSRYTQHIREDQSGDICDAEADDGDDGGE</sequence>
<evidence type="ECO:0000256" key="2">
    <source>
        <dbReference type="ARBA" id="ARBA00022448"/>
    </source>
</evidence>
<organism evidence="10 11">
    <name type="scientific">Piromyces finnis</name>
    <dbReference type="NCBI Taxonomy" id="1754191"/>
    <lineage>
        <taxon>Eukaryota</taxon>
        <taxon>Fungi</taxon>
        <taxon>Fungi incertae sedis</taxon>
        <taxon>Chytridiomycota</taxon>
        <taxon>Chytridiomycota incertae sedis</taxon>
        <taxon>Neocallimastigomycetes</taxon>
        <taxon>Neocallimastigales</taxon>
        <taxon>Neocallimastigaceae</taxon>
        <taxon>Piromyces</taxon>
    </lineage>
</organism>
<keyword evidence="4 9" id="KW-0812">Transmembrane</keyword>
<dbReference type="STRING" id="1754191.A0A1Y1VP95"/>
<feature type="compositionally biased region" description="Acidic residues" evidence="8">
    <location>
        <begin position="441"/>
        <end position="453"/>
    </location>
</feature>
<reference evidence="10 11" key="2">
    <citation type="submission" date="2016-08" db="EMBL/GenBank/DDBJ databases">
        <title>Pervasive Adenine N6-methylation of Active Genes in Fungi.</title>
        <authorList>
            <consortium name="DOE Joint Genome Institute"/>
            <person name="Mondo S.J."/>
            <person name="Dannebaum R.O."/>
            <person name="Kuo R.C."/>
            <person name="Labutti K."/>
            <person name="Haridas S."/>
            <person name="Kuo A."/>
            <person name="Salamov A."/>
            <person name="Ahrendt S.R."/>
            <person name="Lipzen A."/>
            <person name="Sullivan W."/>
            <person name="Andreopoulos W.B."/>
            <person name="Clum A."/>
            <person name="Lindquist E."/>
            <person name="Daum C."/>
            <person name="Ramamoorthy G.K."/>
            <person name="Gryganskyi A."/>
            <person name="Culley D."/>
            <person name="Magnuson J.K."/>
            <person name="James T.Y."/>
            <person name="O'Malley M.A."/>
            <person name="Stajich J.E."/>
            <person name="Spatafora J.W."/>
            <person name="Visel A."/>
            <person name="Grigoriev I.V."/>
        </authorList>
    </citation>
    <scope>NUCLEOTIDE SEQUENCE [LARGE SCALE GENOMIC DNA]</scope>
    <source>
        <strain evidence="11">finn</strain>
    </source>
</reference>
<evidence type="ECO:0000256" key="5">
    <source>
        <dbReference type="ARBA" id="ARBA00022989"/>
    </source>
</evidence>
<name>A0A1Y1VP95_9FUNG</name>
<protein>
    <submittedName>
        <fullName evidence="10">Uncharacterized protein</fullName>
    </submittedName>
</protein>
<evidence type="ECO:0000313" key="11">
    <source>
        <dbReference type="Proteomes" id="UP000193719"/>
    </source>
</evidence>
<feature type="region of interest" description="Disordered" evidence="8">
    <location>
        <begin position="433"/>
        <end position="453"/>
    </location>
</feature>
<keyword evidence="7 9" id="KW-0472">Membrane</keyword>
<dbReference type="OrthoDB" id="1368at2759"/>
<evidence type="ECO:0000256" key="6">
    <source>
        <dbReference type="ARBA" id="ARBA00023065"/>
    </source>
</evidence>
<dbReference type="PANTHER" id="PTHR33281">
    <property type="entry name" value="UPF0187 PROTEIN YNEE"/>
    <property type="match status" value="1"/>
</dbReference>
<keyword evidence="5 9" id="KW-1133">Transmembrane helix</keyword>
<evidence type="ECO:0000313" key="10">
    <source>
        <dbReference type="EMBL" id="ORX60972.1"/>
    </source>
</evidence>
<comment type="caution">
    <text evidence="10">The sequence shown here is derived from an EMBL/GenBank/DDBJ whole genome shotgun (WGS) entry which is preliminary data.</text>
</comment>
<dbReference type="PANTHER" id="PTHR33281:SF19">
    <property type="entry name" value="VOLTAGE-DEPENDENT ANION CHANNEL-FORMING PROTEIN YNEE"/>
    <property type="match status" value="1"/>
</dbReference>
<dbReference type="Proteomes" id="UP000193719">
    <property type="component" value="Unassembled WGS sequence"/>
</dbReference>
<dbReference type="GO" id="GO:0005886">
    <property type="term" value="C:plasma membrane"/>
    <property type="evidence" value="ECO:0007669"/>
    <property type="project" value="UniProtKB-SubCell"/>
</dbReference>